<reference evidence="1 2" key="1">
    <citation type="journal article" date="2020" name="Cell">
        <title>Large-Scale Comparative Analyses of Tick Genomes Elucidate Their Genetic Diversity and Vector Capacities.</title>
        <authorList>
            <consortium name="Tick Genome and Microbiome Consortium (TIGMIC)"/>
            <person name="Jia N."/>
            <person name="Wang J."/>
            <person name="Shi W."/>
            <person name="Du L."/>
            <person name="Sun Y."/>
            <person name="Zhan W."/>
            <person name="Jiang J.F."/>
            <person name="Wang Q."/>
            <person name="Zhang B."/>
            <person name="Ji P."/>
            <person name="Bell-Sakyi L."/>
            <person name="Cui X.M."/>
            <person name="Yuan T.T."/>
            <person name="Jiang B.G."/>
            <person name="Yang W.F."/>
            <person name="Lam T.T."/>
            <person name="Chang Q.C."/>
            <person name="Ding S.J."/>
            <person name="Wang X.J."/>
            <person name="Zhu J.G."/>
            <person name="Ruan X.D."/>
            <person name="Zhao L."/>
            <person name="Wei J.T."/>
            <person name="Ye R.Z."/>
            <person name="Que T.C."/>
            <person name="Du C.H."/>
            <person name="Zhou Y.H."/>
            <person name="Cheng J.X."/>
            <person name="Dai P.F."/>
            <person name="Guo W.B."/>
            <person name="Han X.H."/>
            <person name="Huang E.J."/>
            <person name="Li L.F."/>
            <person name="Wei W."/>
            <person name="Gao Y.C."/>
            <person name="Liu J.Z."/>
            <person name="Shao H.Z."/>
            <person name="Wang X."/>
            <person name="Wang C.C."/>
            <person name="Yang T.C."/>
            <person name="Huo Q.B."/>
            <person name="Li W."/>
            <person name="Chen H.Y."/>
            <person name="Chen S.E."/>
            <person name="Zhou L.G."/>
            <person name="Ni X.B."/>
            <person name="Tian J.H."/>
            <person name="Sheng Y."/>
            <person name="Liu T."/>
            <person name="Pan Y.S."/>
            <person name="Xia L.Y."/>
            <person name="Li J."/>
            <person name="Zhao F."/>
            <person name="Cao W.C."/>
        </authorList>
    </citation>
    <scope>NUCLEOTIDE SEQUENCE [LARGE SCALE GENOMIC DNA]</scope>
    <source>
        <strain evidence="1">HaeL-2018</strain>
    </source>
</reference>
<dbReference type="Proteomes" id="UP000821853">
    <property type="component" value="Unassembled WGS sequence"/>
</dbReference>
<comment type="caution">
    <text evidence="1">The sequence shown here is derived from an EMBL/GenBank/DDBJ whole genome shotgun (WGS) entry which is preliminary data.</text>
</comment>
<sequence>MMLQDVSAELTTITSRCEDAENRLRRSNLLFFGLEDDPKEDWTAPEKNGVKLCSDKLEIQINSSQFERVNRLGKYQEGEIRFVIAKLTFFKDKQSNASCHLHTS</sequence>
<proteinExistence type="predicted"/>
<dbReference type="Gene3D" id="3.30.70.1820">
    <property type="entry name" value="L1 transposable element, RRM domain"/>
    <property type="match status" value="1"/>
</dbReference>
<dbReference type="EMBL" id="JABSTR010000009">
    <property type="protein sequence ID" value="KAH9378607.1"/>
    <property type="molecule type" value="Genomic_DNA"/>
</dbReference>
<keyword evidence="2" id="KW-1185">Reference proteome</keyword>
<dbReference type="AlphaFoldDB" id="A0A9J6GW60"/>
<evidence type="ECO:0000313" key="1">
    <source>
        <dbReference type="EMBL" id="KAH9378607.1"/>
    </source>
</evidence>
<organism evidence="1 2">
    <name type="scientific">Haemaphysalis longicornis</name>
    <name type="common">Bush tick</name>
    <dbReference type="NCBI Taxonomy" id="44386"/>
    <lineage>
        <taxon>Eukaryota</taxon>
        <taxon>Metazoa</taxon>
        <taxon>Ecdysozoa</taxon>
        <taxon>Arthropoda</taxon>
        <taxon>Chelicerata</taxon>
        <taxon>Arachnida</taxon>
        <taxon>Acari</taxon>
        <taxon>Parasitiformes</taxon>
        <taxon>Ixodida</taxon>
        <taxon>Ixodoidea</taxon>
        <taxon>Ixodidae</taxon>
        <taxon>Haemaphysalinae</taxon>
        <taxon>Haemaphysalis</taxon>
    </lineage>
</organism>
<accession>A0A9J6GW60</accession>
<evidence type="ECO:0000313" key="2">
    <source>
        <dbReference type="Proteomes" id="UP000821853"/>
    </source>
</evidence>
<protein>
    <submittedName>
        <fullName evidence="1">Uncharacterized protein</fullName>
    </submittedName>
</protein>
<name>A0A9J6GW60_HAELO</name>
<dbReference type="VEuPathDB" id="VectorBase:HLOH_060618"/>
<dbReference type="OrthoDB" id="7417618at2759"/>
<gene>
    <name evidence="1" type="ORF">HPB48_018319</name>
</gene>